<dbReference type="PROSITE" id="PS01125">
    <property type="entry name" value="ROK"/>
    <property type="match status" value="1"/>
</dbReference>
<dbReference type="InterPro" id="IPR000600">
    <property type="entry name" value="ROK"/>
</dbReference>
<dbReference type="Gene3D" id="1.10.10.10">
    <property type="entry name" value="Winged helix-like DNA-binding domain superfamily/Winged helix DNA-binding domain"/>
    <property type="match status" value="1"/>
</dbReference>
<reference evidence="2" key="1">
    <citation type="journal article" date="2014" name="Int. J. Syst. Evol. Microbiol.">
        <title>Complete genome sequence of Corynebacterium casei LMG S-19264T (=DSM 44701T), isolated from a smear-ripened cheese.</title>
        <authorList>
            <consortium name="US DOE Joint Genome Institute (JGI-PGF)"/>
            <person name="Walter F."/>
            <person name="Albersmeier A."/>
            <person name="Kalinowski J."/>
            <person name="Ruckert C."/>
        </authorList>
    </citation>
    <scope>NUCLEOTIDE SEQUENCE</scope>
    <source>
        <strain evidence="2">JCM 1480</strain>
    </source>
</reference>
<dbReference type="EMBL" id="BMOI01000009">
    <property type="protein sequence ID" value="GGL03576.1"/>
    <property type="molecule type" value="Genomic_DNA"/>
</dbReference>
<dbReference type="SUPFAM" id="SSF46785">
    <property type="entry name" value="Winged helix' DNA-binding domain"/>
    <property type="match status" value="1"/>
</dbReference>
<dbReference type="Proteomes" id="UP000648535">
    <property type="component" value="Unassembled WGS sequence"/>
</dbReference>
<dbReference type="PANTHER" id="PTHR18964:SF173">
    <property type="entry name" value="GLUCOKINASE"/>
    <property type="match status" value="1"/>
</dbReference>
<dbReference type="InterPro" id="IPR043129">
    <property type="entry name" value="ATPase_NBD"/>
</dbReference>
<evidence type="ECO:0000256" key="1">
    <source>
        <dbReference type="ARBA" id="ARBA00006479"/>
    </source>
</evidence>
<dbReference type="Gene3D" id="3.30.420.40">
    <property type="match status" value="2"/>
</dbReference>
<comment type="similarity">
    <text evidence="1">Belongs to the ROK (NagC/XylR) family.</text>
</comment>
<dbReference type="SUPFAM" id="SSF53067">
    <property type="entry name" value="Actin-like ATPase domain"/>
    <property type="match status" value="1"/>
</dbReference>
<organism evidence="2 3">
    <name type="scientific">Curtobacterium luteum</name>
    <dbReference type="NCBI Taxonomy" id="33881"/>
    <lineage>
        <taxon>Bacteria</taxon>
        <taxon>Bacillati</taxon>
        <taxon>Actinomycetota</taxon>
        <taxon>Actinomycetes</taxon>
        <taxon>Micrococcales</taxon>
        <taxon>Microbacteriaceae</taxon>
        <taxon>Curtobacterium</taxon>
    </lineage>
</organism>
<comment type="caution">
    <text evidence="2">The sequence shown here is derived from an EMBL/GenBank/DDBJ whole genome shotgun (WGS) entry which is preliminary data.</text>
</comment>
<dbReference type="InterPro" id="IPR036390">
    <property type="entry name" value="WH_DNA-bd_sf"/>
</dbReference>
<dbReference type="InterPro" id="IPR049874">
    <property type="entry name" value="ROK_cs"/>
</dbReference>
<dbReference type="InterPro" id="IPR036388">
    <property type="entry name" value="WH-like_DNA-bd_sf"/>
</dbReference>
<protein>
    <submittedName>
        <fullName evidence="2">Sugar kinase</fullName>
    </submittedName>
</protein>
<accession>A0A8H9G999</accession>
<sequence length="408" mass="41813">MVDLTRTAASPPVGTSELFQILRDGVPRTRAELAALTGLARSTIGVRLDALIEVGLVGPVQTAASTGGRPPAQVALVPRARLVVAADLGASHGRVAVTDLTGAPLATREALIDIAAGPVPTLSWLVSVIDELLDEVDRARDDVIAIGIGVPGPVEFSTGRPANPPIMPGWDGFDVPGWLREHVAAHVLLDNDVNIAALGERQRGWTDVDHLLFVKVATGIGSGIVSDGVLQRGAQGTAGDIGHVRVSRAEDIPCHCGNTGCLEAVASGPAIARALRAKGRDAHTSGDVVDLVARADLDAIAAVRQAGRDIGEVLATCVSLMNPSVIVLGGSVTRAGEHLLAGVREVVYSRSMPLATEHLVIAQSRAGAHAALHGAAALAIGYALSPAGVDELVAFAEGRALASRPLVS</sequence>
<keyword evidence="2" id="KW-0418">Kinase</keyword>
<name>A0A8H9G999_9MICO</name>
<gene>
    <name evidence="2" type="ORF">GCM10009769_22140</name>
</gene>
<dbReference type="AlphaFoldDB" id="A0A8H9G999"/>
<dbReference type="PANTHER" id="PTHR18964">
    <property type="entry name" value="ROK (REPRESSOR, ORF, KINASE) FAMILY"/>
    <property type="match status" value="1"/>
</dbReference>
<keyword evidence="2" id="KW-0808">Transferase</keyword>
<reference evidence="2" key="2">
    <citation type="submission" date="2020-09" db="EMBL/GenBank/DDBJ databases">
        <authorList>
            <person name="Sun Q."/>
            <person name="Ohkuma M."/>
        </authorList>
    </citation>
    <scope>NUCLEOTIDE SEQUENCE</scope>
    <source>
        <strain evidence="2">JCM 1480</strain>
    </source>
</reference>
<dbReference type="GO" id="GO:0016301">
    <property type="term" value="F:kinase activity"/>
    <property type="evidence" value="ECO:0007669"/>
    <property type="project" value="UniProtKB-KW"/>
</dbReference>
<dbReference type="RefSeq" id="WP_188889130.1">
    <property type="nucleotide sequence ID" value="NZ_BMOI01000009.1"/>
</dbReference>
<evidence type="ECO:0000313" key="2">
    <source>
        <dbReference type="EMBL" id="GGL03576.1"/>
    </source>
</evidence>
<evidence type="ECO:0000313" key="3">
    <source>
        <dbReference type="Proteomes" id="UP000648535"/>
    </source>
</evidence>
<proteinExistence type="inferred from homology"/>
<dbReference type="Pfam" id="PF00480">
    <property type="entry name" value="ROK"/>
    <property type="match status" value="1"/>
</dbReference>